<keyword evidence="2" id="KW-0456">Lyase</keyword>
<dbReference type="AlphaFoldDB" id="A0A0X8XVJ5"/>
<dbReference type="SUPFAM" id="SSF54593">
    <property type="entry name" value="Glyoxalase/Bleomycin resistance protein/Dihydroxybiphenyl dioxygenase"/>
    <property type="match status" value="1"/>
</dbReference>
<dbReference type="Gene3D" id="3.10.180.10">
    <property type="entry name" value="2,3-Dihydroxybiphenyl 1,2-Dioxygenase, domain 1"/>
    <property type="match status" value="1"/>
</dbReference>
<reference evidence="2" key="1">
    <citation type="submission" date="2015-11" db="EMBL/GenBank/DDBJ databases">
        <authorList>
            <person name="Zhang Y."/>
            <person name="Guo Z."/>
        </authorList>
    </citation>
    <scope>NUCLEOTIDE SEQUENCE [LARGE SCALE GENOMIC DNA]</scope>
    <source>
        <strain evidence="2">Mu292</strain>
    </source>
</reference>
<evidence type="ECO:0000313" key="3">
    <source>
        <dbReference type="EMBL" id="GEC85309.1"/>
    </source>
</evidence>
<dbReference type="InterPro" id="IPR037523">
    <property type="entry name" value="VOC_core"/>
</dbReference>
<organism evidence="2 4">
    <name type="scientific">Corynebacterium variabile</name>
    <dbReference type="NCBI Taxonomy" id="1727"/>
    <lineage>
        <taxon>Bacteria</taxon>
        <taxon>Bacillati</taxon>
        <taxon>Actinomycetota</taxon>
        <taxon>Actinomycetes</taxon>
        <taxon>Mycobacteriales</taxon>
        <taxon>Corynebacteriaceae</taxon>
        <taxon>Corynebacterium</taxon>
    </lineage>
</organism>
<keyword evidence="4" id="KW-1185">Reference proteome</keyword>
<dbReference type="OrthoDB" id="8965356at2"/>
<evidence type="ECO:0000313" key="2">
    <source>
        <dbReference type="EMBL" id="CUU65136.1"/>
    </source>
</evidence>
<dbReference type="Proteomes" id="UP000319986">
    <property type="component" value="Unassembled WGS sequence"/>
</dbReference>
<protein>
    <submittedName>
        <fullName evidence="2">Predicted enzyme related to lactoylglutathione lyase</fullName>
    </submittedName>
</protein>
<proteinExistence type="predicted"/>
<reference evidence="3 5" key="3">
    <citation type="submission" date="2019-06" db="EMBL/GenBank/DDBJ databases">
        <title>Whole genome shotgun sequence of Corynebacterium variabile NBRC 15286.</title>
        <authorList>
            <person name="Hosoyama A."/>
            <person name="Uohara A."/>
            <person name="Ohji S."/>
            <person name="Ichikawa N."/>
        </authorList>
    </citation>
    <scope>NUCLEOTIDE SEQUENCE [LARGE SCALE GENOMIC DNA]</scope>
    <source>
        <strain evidence="3 5">NBRC 15286</strain>
    </source>
</reference>
<dbReference type="GO" id="GO:0016829">
    <property type="term" value="F:lyase activity"/>
    <property type="evidence" value="ECO:0007669"/>
    <property type="project" value="UniProtKB-KW"/>
</dbReference>
<dbReference type="Pfam" id="PF00903">
    <property type="entry name" value="Glyoxalase"/>
    <property type="match status" value="1"/>
</dbReference>
<dbReference type="InterPro" id="IPR004360">
    <property type="entry name" value="Glyas_Fos-R_dOase_dom"/>
</dbReference>
<dbReference type="InterPro" id="IPR029068">
    <property type="entry name" value="Glyas_Bleomycin-R_OHBP_Dase"/>
</dbReference>
<reference evidence="4" key="2">
    <citation type="submission" date="2015-11" db="EMBL/GenBank/DDBJ databases">
        <authorList>
            <person name="Dugat-Bony E."/>
        </authorList>
    </citation>
    <scope>NUCLEOTIDE SEQUENCE [LARGE SCALE GENOMIC DNA]</scope>
    <source>
        <strain evidence="4">Mu292</strain>
    </source>
</reference>
<accession>A0A0X8XVJ5</accession>
<evidence type="ECO:0000259" key="1">
    <source>
        <dbReference type="PROSITE" id="PS51819"/>
    </source>
</evidence>
<feature type="domain" description="VOC" evidence="1">
    <location>
        <begin position="9"/>
        <end position="118"/>
    </location>
</feature>
<dbReference type="RefSeq" id="WP_014010990.1">
    <property type="nucleotide sequence ID" value="NZ_BJNT01000004.1"/>
</dbReference>
<gene>
    <name evidence="3" type="ORF">CVA01_06230</name>
    <name evidence="2" type="ORF">CVAR292_00451</name>
</gene>
<dbReference type="EMBL" id="FAUH01000002">
    <property type="protein sequence ID" value="CUU65136.1"/>
    <property type="molecule type" value="Genomic_DNA"/>
</dbReference>
<evidence type="ECO:0000313" key="5">
    <source>
        <dbReference type="Proteomes" id="UP000319986"/>
    </source>
</evidence>
<dbReference type="GeneID" id="82886782"/>
<dbReference type="Proteomes" id="UP000182498">
    <property type="component" value="Unassembled WGS sequence"/>
</dbReference>
<dbReference type="OMA" id="PYDDAHE"/>
<dbReference type="EMBL" id="BJNT01000004">
    <property type="protein sequence ID" value="GEC85309.1"/>
    <property type="molecule type" value="Genomic_DNA"/>
</dbReference>
<sequence length="121" mass="13228">MAEETPTRELKFIFLSTEDIDASVTFYTEVLGFPLKFRDGSHFAALDAGQITLALCTPIDHPIPGKVVVGIKSDDPDRDAGLVDANGGAVVQEGHDDAHERRAVVYDNEGNGIVFYRSLHR</sequence>
<name>A0A0X8XVJ5_9CORY</name>
<evidence type="ECO:0000313" key="4">
    <source>
        <dbReference type="Proteomes" id="UP000182498"/>
    </source>
</evidence>
<dbReference type="PROSITE" id="PS51819">
    <property type="entry name" value="VOC"/>
    <property type="match status" value="1"/>
</dbReference>